<evidence type="ECO:0000256" key="5">
    <source>
        <dbReference type="PIRSR" id="PIRSR602081-2"/>
    </source>
</evidence>
<comment type="caution">
    <text evidence="8">The sequence shown here is derived from an EMBL/GenBank/DDBJ whole genome shotgun (WGS) entry which is preliminary data.</text>
</comment>
<dbReference type="InterPro" id="IPR014729">
    <property type="entry name" value="Rossmann-like_a/b/a_fold"/>
</dbReference>
<accession>A0A5B0E4K8</accession>
<evidence type="ECO:0000313" key="9">
    <source>
        <dbReference type="Proteomes" id="UP000324738"/>
    </source>
</evidence>
<dbReference type="PROSITE" id="PS51645">
    <property type="entry name" value="PHR_CRY_ALPHA_BETA"/>
    <property type="match status" value="1"/>
</dbReference>
<evidence type="ECO:0000256" key="1">
    <source>
        <dbReference type="ARBA" id="ARBA00001932"/>
    </source>
</evidence>
<dbReference type="GO" id="GO:0071949">
    <property type="term" value="F:FAD binding"/>
    <property type="evidence" value="ECO:0007669"/>
    <property type="project" value="TreeGrafter"/>
</dbReference>
<reference evidence="8 9" key="1">
    <citation type="submission" date="2019-08" db="EMBL/GenBank/DDBJ databases">
        <title>Aureimonas fodiniaquatilis sp. nov., isolated from a coal mine wastewater.</title>
        <authorList>
            <person name="Kim W."/>
        </authorList>
    </citation>
    <scope>NUCLEOTIDE SEQUENCE [LARGE SCALE GENOMIC DNA]</scope>
    <source>
        <strain evidence="8 9">CAU 1482</strain>
    </source>
</reference>
<dbReference type="InterPro" id="IPR002081">
    <property type="entry name" value="Cryptochrome/DNA_photolyase_1"/>
</dbReference>
<evidence type="ECO:0000256" key="4">
    <source>
        <dbReference type="PIRSR" id="PIRSR602081-1"/>
    </source>
</evidence>
<evidence type="ECO:0000256" key="2">
    <source>
        <dbReference type="ARBA" id="ARBA00022630"/>
    </source>
</evidence>
<keyword evidence="3 4" id="KW-0274">FAD</keyword>
<organism evidence="8 9">
    <name type="scientific">Aureimonas fodinaquatilis</name>
    <dbReference type="NCBI Taxonomy" id="2565783"/>
    <lineage>
        <taxon>Bacteria</taxon>
        <taxon>Pseudomonadati</taxon>
        <taxon>Pseudomonadota</taxon>
        <taxon>Alphaproteobacteria</taxon>
        <taxon>Hyphomicrobiales</taxon>
        <taxon>Aurantimonadaceae</taxon>
        <taxon>Aureimonas</taxon>
    </lineage>
</organism>
<feature type="site" description="Electron transfer via tryptophanyl radical" evidence="5">
    <location>
        <position position="378"/>
    </location>
</feature>
<dbReference type="Pfam" id="PF03441">
    <property type="entry name" value="FAD_binding_7"/>
    <property type="match status" value="1"/>
</dbReference>
<protein>
    <submittedName>
        <fullName evidence="8">Deoxyribodipyrimidine photo-lyase</fullName>
    </submittedName>
</protein>
<evidence type="ECO:0000256" key="3">
    <source>
        <dbReference type="ARBA" id="ARBA00022827"/>
    </source>
</evidence>
<feature type="binding site" evidence="4">
    <location>
        <position position="218"/>
    </location>
    <ligand>
        <name>FAD</name>
        <dbReference type="ChEBI" id="CHEBI:57692"/>
    </ligand>
</feature>
<keyword evidence="6" id="KW-0157">Chromophore</keyword>
<dbReference type="AlphaFoldDB" id="A0A5B0E4K8"/>
<dbReference type="Proteomes" id="UP000324738">
    <property type="component" value="Unassembled WGS sequence"/>
</dbReference>
<feature type="site" description="Electron transfer via tryptophanyl radical" evidence="5">
    <location>
        <position position="302"/>
    </location>
</feature>
<dbReference type="PANTHER" id="PTHR11455">
    <property type="entry name" value="CRYPTOCHROME"/>
    <property type="match status" value="1"/>
</dbReference>
<dbReference type="OrthoDB" id="9772484at2"/>
<dbReference type="PRINTS" id="PR00147">
    <property type="entry name" value="DNAPHOTLYASE"/>
</dbReference>
<name>A0A5B0E4K8_9HYPH</name>
<keyword evidence="8" id="KW-0456">Lyase</keyword>
<feature type="binding site" evidence="4">
    <location>
        <position position="268"/>
    </location>
    <ligand>
        <name>FAD</name>
        <dbReference type="ChEBI" id="CHEBI:57692"/>
    </ligand>
</feature>
<feature type="site" description="Electron transfer via tryptophanyl radical" evidence="5">
    <location>
        <position position="355"/>
    </location>
</feature>
<dbReference type="Gene3D" id="1.25.40.80">
    <property type="match status" value="1"/>
</dbReference>
<evidence type="ECO:0000256" key="6">
    <source>
        <dbReference type="RuleBase" id="RU004182"/>
    </source>
</evidence>
<evidence type="ECO:0000313" key="8">
    <source>
        <dbReference type="EMBL" id="KAA0972359.1"/>
    </source>
</evidence>
<comment type="cofactor">
    <cofactor evidence="1">
        <name>(6R)-5,10-methylene-5,6,7,8-tetrahydrofolate</name>
        <dbReference type="ChEBI" id="CHEBI:15636"/>
    </cofactor>
</comment>
<comment type="cofactor">
    <cofactor evidence="4">
        <name>FAD</name>
        <dbReference type="ChEBI" id="CHEBI:57692"/>
    </cofactor>
    <text evidence="4">Binds 1 FAD per subunit.</text>
</comment>
<dbReference type="GO" id="GO:0003677">
    <property type="term" value="F:DNA binding"/>
    <property type="evidence" value="ECO:0007669"/>
    <property type="project" value="TreeGrafter"/>
</dbReference>
<dbReference type="InterPro" id="IPR036155">
    <property type="entry name" value="Crypto/Photolyase_N_sf"/>
</dbReference>
<feature type="domain" description="Photolyase/cryptochrome alpha/beta" evidence="7">
    <location>
        <begin position="2"/>
        <end position="128"/>
    </location>
</feature>
<keyword evidence="2 4" id="KW-0285">Flavoprotein</keyword>
<keyword evidence="9" id="KW-1185">Reference proteome</keyword>
<dbReference type="SUPFAM" id="SSF48173">
    <property type="entry name" value="Cryptochrome/photolyase FAD-binding domain"/>
    <property type="match status" value="1"/>
</dbReference>
<sequence>MTSAIFWLTRDFRFADNEALAAAAAKGKVQAVFIVDKALEAQGSASRWRLQKALETFGQQWQKRTGENLTVLQGEAEDLLPKIAASIDADVIHQTDWPAPQMRATQERVLKALEGTPCKLVLHKGHLLHKPGSVRTGTGGVYRVYTPFARAARAIGPDHPVAEPGKIAALPALKAGISPMLARDMHTGAAVLQKWALPAGEVNAAARLEAFFDDCADYPKNRDRPDIEATTNLSEHLAVGEISPRWIWSAAEARSHIDPAASAGIDKFLSEILWREFAWNLLVDFPQMPERAWSKGWDNFNWRGDNAEAEAWRQGQTGISLVDAGLREMRVTGRMHNRVRMVVGSWLTKNILTDWRLGQDFFADSLTDWDPASNAMNWQWVAGCGPDASPYFRIFNPVKQADTFDPKGHYRARWLAGWNGKTTPEAAAYFDALPGSWQVSRQWKPDEVSARLQQGRTKALAAYEQLRNDAKP</sequence>
<dbReference type="PANTHER" id="PTHR11455:SF9">
    <property type="entry name" value="CRYPTOCHROME CIRCADIAN CLOCK 5 ISOFORM X1"/>
    <property type="match status" value="1"/>
</dbReference>
<dbReference type="InterPro" id="IPR036134">
    <property type="entry name" value="Crypto/Photolyase_FAD-like_sf"/>
</dbReference>
<evidence type="ECO:0000259" key="7">
    <source>
        <dbReference type="PROSITE" id="PS51645"/>
    </source>
</evidence>
<dbReference type="InterPro" id="IPR006050">
    <property type="entry name" value="DNA_photolyase_N"/>
</dbReference>
<gene>
    <name evidence="8" type="ORF">FPY71_04490</name>
</gene>
<dbReference type="InterPro" id="IPR005101">
    <property type="entry name" value="Cryptochr/Photolyase_FAD-bd"/>
</dbReference>
<feature type="binding site" evidence="4">
    <location>
        <begin position="368"/>
        <end position="370"/>
    </location>
    <ligand>
        <name>FAD</name>
        <dbReference type="ChEBI" id="CHEBI:57692"/>
    </ligand>
</feature>
<dbReference type="Gene3D" id="1.10.579.10">
    <property type="entry name" value="DNA Cyclobutane Dipyrimidine Photolyase, subunit A, domain 3"/>
    <property type="match status" value="1"/>
</dbReference>
<dbReference type="EMBL" id="VTWH01000001">
    <property type="protein sequence ID" value="KAA0972359.1"/>
    <property type="molecule type" value="Genomic_DNA"/>
</dbReference>
<dbReference type="Pfam" id="PF00875">
    <property type="entry name" value="DNA_photolyase"/>
    <property type="match status" value="1"/>
</dbReference>
<dbReference type="Gene3D" id="3.40.50.620">
    <property type="entry name" value="HUPs"/>
    <property type="match status" value="1"/>
</dbReference>
<dbReference type="GO" id="GO:0009416">
    <property type="term" value="P:response to light stimulus"/>
    <property type="evidence" value="ECO:0007669"/>
    <property type="project" value="TreeGrafter"/>
</dbReference>
<dbReference type="SUPFAM" id="SSF52425">
    <property type="entry name" value="Cryptochrome/photolyase, N-terminal domain"/>
    <property type="match status" value="1"/>
</dbReference>
<comment type="similarity">
    <text evidence="6">Belongs to the DNA photolyase family.</text>
</comment>
<proteinExistence type="inferred from homology"/>
<feature type="binding site" evidence="4">
    <location>
        <begin position="230"/>
        <end position="234"/>
    </location>
    <ligand>
        <name>FAD</name>
        <dbReference type="ChEBI" id="CHEBI:57692"/>
    </ligand>
</feature>
<dbReference type="RefSeq" id="WP_149298000.1">
    <property type="nucleotide sequence ID" value="NZ_VTWH01000001.1"/>
</dbReference>
<dbReference type="GO" id="GO:0003904">
    <property type="term" value="F:deoxyribodipyrimidine photo-lyase activity"/>
    <property type="evidence" value="ECO:0007669"/>
    <property type="project" value="TreeGrafter"/>
</dbReference>